<feature type="transmembrane region" description="Helical" evidence="5">
    <location>
        <begin position="102"/>
        <end position="120"/>
    </location>
</feature>
<evidence type="ECO:0000256" key="3">
    <source>
        <dbReference type="ARBA" id="ARBA00022989"/>
    </source>
</evidence>
<feature type="transmembrane region" description="Helical" evidence="5">
    <location>
        <begin position="71"/>
        <end position="90"/>
    </location>
</feature>
<dbReference type="RefSeq" id="WP_115100913.1">
    <property type="nucleotide sequence ID" value="NZ_QHKS01000006.1"/>
</dbReference>
<feature type="domain" description="NnrU" evidence="6">
    <location>
        <begin position="3"/>
        <end position="190"/>
    </location>
</feature>
<name>A0A370NBC3_9BURK</name>
<feature type="transmembrane region" description="Helical" evidence="5">
    <location>
        <begin position="164"/>
        <end position="186"/>
    </location>
</feature>
<comment type="caution">
    <text evidence="7">The sequence shown here is derived from an EMBL/GenBank/DDBJ whole genome shotgun (WGS) entry which is preliminary data.</text>
</comment>
<gene>
    <name evidence="7" type="ORF">DLM46_11705</name>
</gene>
<evidence type="ECO:0000256" key="1">
    <source>
        <dbReference type="ARBA" id="ARBA00004141"/>
    </source>
</evidence>
<dbReference type="Proteomes" id="UP000254875">
    <property type="component" value="Unassembled WGS sequence"/>
</dbReference>
<evidence type="ECO:0000259" key="6">
    <source>
        <dbReference type="Pfam" id="PF07298"/>
    </source>
</evidence>
<sequence>MTILILGLLIFLGVHSVRIVADDWRSAQIARIGEKRWKGIYSIASGIGLVLIIWGYGLARAHPVSVWIPPTWARPVAMPLVAIAFILLPAAHVPNNHFKTLLGHPMVLGVLLWAFAHLLANGTLSAIVLFGAFLLWAIVDFIAARRRDLLAGTTYPPANVARDGMVIVSGLIAWALFAFLLHGWLFGVRPMG</sequence>
<evidence type="ECO:0000313" key="8">
    <source>
        <dbReference type="Proteomes" id="UP000254875"/>
    </source>
</evidence>
<organism evidence="7 8">
    <name type="scientific">Paraburkholderia lacunae</name>
    <dbReference type="NCBI Taxonomy" id="2211104"/>
    <lineage>
        <taxon>Bacteria</taxon>
        <taxon>Pseudomonadati</taxon>
        <taxon>Pseudomonadota</taxon>
        <taxon>Betaproteobacteria</taxon>
        <taxon>Burkholderiales</taxon>
        <taxon>Burkholderiaceae</taxon>
        <taxon>Paraburkholderia</taxon>
    </lineage>
</organism>
<protein>
    <submittedName>
        <fullName evidence="7">NnrU family protein</fullName>
    </submittedName>
</protein>
<evidence type="ECO:0000256" key="5">
    <source>
        <dbReference type="SAM" id="Phobius"/>
    </source>
</evidence>
<dbReference type="EMBL" id="QHKS01000006">
    <property type="protein sequence ID" value="RDK02889.1"/>
    <property type="molecule type" value="Genomic_DNA"/>
</dbReference>
<keyword evidence="2 5" id="KW-0812">Transmembrane</keyword>
<dbReference type="OrthoDB" id="5293641at2"/>
<keyword evidence="4 5" id="KW-0472">Membrane</keyword>
<keyword evidence="3 5" id="KW-1133">Transmembrane helix</keyword>
<accession>A0A370NBC3</accession>
<dbReference type="Pfam" id="PF07298">
    <property type="entry name" value="NnrU"/>
    <property type="match status" value="1"/>
</dbReference>
<dbReference type="GO" id="GO:0016020">
    <property type="term" value="C:membrane"/>
    <property type="evidence" value="ECO:0007669"/>
    <property type="project" value="UniProtKB-SubCell"/>
</dbReference>
<comment type="subcellular location">
    <subcellularLocation>
        <location evidence="1">Membrane</location>
        <topology evidence="1">Multi-pass membrane protein</topology>
    </subcellularLocation>
</comment>
<feature type="transmembrane region" description="Helical" evidence="5">
    <location>
        <begin position="40"/>
        <end position="59"/>
    </location>
</feature>
<evidence type="ECO:0000256" key="4">
    <source>
        <dbReference type="ARBA" id="ARBA00023136"/>
    </source>
</evidence>
<feature type="transmembrane region" description="Helical" evidence="5">
    <location>
        <begin position="127"/>
        <end position="144"/>
    </location>
</feature>
<evidence type="ECO:0000313" key="7">
    <source>
        <dbReference type="EMBL" id="RDK02889.1"/>
    </source>
</evidence>
<evidence type="ECO:0000256" key="2">
    <source>
        <dbReference type="ARBA" id="ARBA00022692"/>
    </source>
</evidence>
<proteinExistence type="predicted"/>
<reference evidence="8" key="1">
    <citation type="submission" date="2018-05" db="EMBL/GenBank/DDBJ databases">
        <authorList>
            <person name="Feng T."/>
        </authorList>
    </citation>
    <scope>NUCLEOTIDE SEQUENCE [LARGE SCALE GENOMIC DNA]</scope>
    <source>
        <strain evidence="8">S27</strain>
    </source>
</reference>
<keyword evidence="8" id="KW-1185">Reference proteome</keyword>
<dbReference type="InterPro" id="IPR009915">
    <property type="entry name" value="NnrU_dom"/>
</dbReference>
<dbReference type="AlphaFoldDB" id="A0A370NBC3"/>